<dbReference type="Pfam" id="PF00881">
    <property type="entry name" value="Nitroreductase"/>
    <property type="match status" value="1"/>
</dbReference>
<evidence type="ECO:0000313" key="10">
    <source>
        <dbReference type="EMBL" id="MBQ0960102.1"/>
    </source>
</evidence>
<proteinExistence type="inferred from homology"/>
<keyword evidence="6 7" id="KW-0520">NAD</keyword>
<evidence type="ECO:0000256" key="6">
    <source>
        <dbReference type="ARBA" id="ARBA00023027"/>
    </source>
</evidence>
<name>A0A941BK31_9BURK</name>
<dbReference type="EMBL" id="JAGQDE010000012">
    <property type="protein sequence ID" value="MBQ0960102.1"/>
    <property type="molecule type" value="Genomic_DNA"/>
</dbReference>
<keyword evidence="5 7" id="KW-0560">Oxidoreductase</keyword>
<evidence type="ECO:0000256" key="8">
    <source>
        <dbReference type="PIRSR" id="PIRSR000232-1"/>
    </source>
</evidence>
<evidence type="ECO:0000256" key="4">
    <source>
        <dbReference type="ARBA" id="ARBA00022857"/>
    </source>
</evidence>
<dbReference type="PANTHER" id="PTHR43821:SF1">
    <property type="entry name" value="NAD(P)H NITROREDUCTASE YDJA-RELATED"/>
    <property type="match status" value="1"/>
</dbReference>
<dbReference type="Gene3D" id="3.40.109.10">
    <property type="entry name" value="NADH Oxidase"/>
    <property type="match status" value="1"/>
</dbReference>
<dbReference type="PIRSF" id="PIRSF000232">
    <property type="entry name" value="YdjA"/>
    <property type="match status" value="1"/>
</dbReference>
<dbReference type="PANTHER" id="PTHR43821">
    <property type="entry name" value="NAD(P)H NITROREDUCTASE YDJA-RELATED"/>
    <property type="match status" value="1"/>
</dbReference>
<dbReference type="Proteomes" id="UP000678374">
    <property type="component" value="Unassembled WGS sequence"/>
</dbReference>
<dbReference type="SUPFAM" id="SSF55469">
    <property type="entry name" value="FMN-dependent nitroreductase-like"/>
    <property type="match status" value="1"/>
</dbReference>
<evidence type="ECO:0000313" key="11">
    <source>
        <dbReference type="Proteomes" id="UP000678374"/>
    </source>
</evidence>
<feature type="domain" description="Nitroreductase" evidence="9">
    <location>
        <begin position="32"/>
        <end position="177"/>
    </location>
</feature>
<dbReference type="GO" id="GO:0016491">
    <property type="term" value="F:oxidoreductase activity"/>
    <property type="evidence" value="ECO:0007669"/>
    <property type="project" value="UniProtKB-UniRule"/>
</dbReference>
<feature type="binding site" evidence="8">
    <location>
        <position position="52"/>
    </location>
    <ligand>
        <name>FMN</name>
        <dbReference type="ChEBI" id="CHEBI:58210"/>
        <note>ligand shared between dimeric partners</note>
    </ligand>
</feature>
<evidence type="ECO:0000256" key="1">
    <source>
        <dbReference type="ARBA" id="ARBA00007118"/>
    </source>
</evidence>
<evidence type="ECO:0000256" key="3">
    <source>
        <dbReference type="ARBA" id="ARBA00022643"/>
    </source>
</evidence>
<evidence type="ECO:0000256" key="5">
    <source>
        <dbReference type="ARBA" id="ARBA00023002"/>
    </source>
</evidence>
<keyword evidence="3 7" id="KW-0288">FMN</keyword>
<organism evidence="10 11">
    <name type="scientific">Ideonella aquatica</name>
    <dbReference type="NCBI Taxonomy" id="2824119"/>
    <lineage>
        <taxon>Bacteria</taxon>
        <taxon>Pseudomonadati</taxon>
        <taxon>Pseudomonadota</taxon>
        <taxon>Betaproteobacteria</taxon>
        <taxon>Burkholderiales</taxon>
        <taxon>Sphaerotilaceae</taxon>
        <taxon>Ideonella</taxon>
    </lineage>
</organism>
<comment type="cofactor">
    <cofactor evidence="8">
        <name>FMN</name>
        <dbReference type="ChEBI" id="CHEBI:58210"/>
    </cofactor>
    <text evidence="8">Binds 1 FMN per subunit.</text>
</comment>
<dbReference type="InterPro" id="IPR000415">
    <property type="entry name" value="Nitroreductase-like"/>
</dbReference>
<keyword evidence="2 7" id="KW-0285">Flavoprotein</keyword>
<keyword evidence="11" id="KW-1185">Reference proteome</keyword>
<evidence type="ECO:0000259" key="9">
    <source>
        <dbReference type="Pfam" id="PF00881"/>
    </source>
</evidence>
<accession>A0A941BK31</accession>
<evidence type="ECO:0000256" key="7">
    <source>
        <dbReference type="PIRNR" id="PIRNR000232"/>
    </source>
</evidence>
<dbReference type="InterPro" id="IPR026021">
    <property type="entry name" value="YdjA-like"/>
</dbReference>
<feature type="binding site" description="in other chain" evidence="8">
    <location>
        <begin position="147"/>
        <end position="149"/>
    </location>
    <ligand>
        <name>FMN</name>
        <dbReference type="ChEBI" id="CHEBI:58210"/>
        <note>ligand shared between dimeric partners</note>
    </ligand>
</feature>
<dbReference type="RefSeq" id="WP_210802775.1">
    <property type="nucleotide sequence ID" value="NZ_JAGQDE010000012.1"/>
</dbReference>
<comment type="similarity">
    <text evidence="1 7">Belongs to the nitroreductase family.</text>
</comment>
<sequence>MTDAHDAPALAELCDALIHSRQHIGPKRLVAPGPDEATLRVLLAAAAAAPDHQQLRPWRFHVLGPQARARLGEAFAQALRERDPVATESQLADARDKALRGPVLLLAVADLRADEPGVAEAERLVSLGAAIQNLLLAAQARGWGSGLTSGRAMRSTALRQAFGLRDGEHAVCCITLGTVSRAKAARLRPTVDEIARWDP</sequence>
<protein>
    <recommendedName>
        <fullName evidence="7">Putative NAD(P)H nitroreductase</fullName>
        <ecNumber evidence="7">1.-.-.-</ecNumber>
    </recommendedName>
</protein>
<dbReference type="InterPro" id="IPR029479">
    <property type="entry name" value="Nitroreductase"/>
</dbReference>
<gene>
    <name evidence="10" type="ORF">KAK06_14200</name>
</gene>
<comment type="caution">
    <text evidence="10">The sequence shown here is derived from an EMBL/GenBank/DDBJ whole genome shotgun (WGS) entry which is preliminary data.</text>
</comment>
<evidence type="ECO:0000256" key="2">
    <source>
        <dbReference type="ARBA" id="ARBA00022630"/>
    </source>
</evidence>
<keyword evidence="4 7" id="KW-0521">NADP</keyword>
<reference evidence="10" key="1">
    <citation type="submission" date="2021-04" db="EMBL/GenBank/DDBJ databases">
        <title>The genome sequence of Ideonella sp. 4Y11.</title>
        <authorList>
            <person name="Liu Y."/>
        </authorList>
    </citation>
    <scope>NUCLEOTIDE SEQUENCE</scope>
    <source>
        <strain evidence="10">4Y11</strain>
    </source>
</reference>
<dbReference type="EC" id="1.-.-.-" evidence="7"/>
<dbReference type="AlphaFoldDB" id="A0A941BK31"/>
<dbReference type="InterPro" id="IPR052530">
    <property type="entry name" value="NAD(P)H_nitroreductase"/>
</dbReference>